<dbReference type="RefSeq" id="WP_080812577.1">
    <property type="nucleotide sequence ID" value="NZ_CP021983.2"/>
</dbReference>
<proteinExistence type="predicted"/>
<evidence type="ECO:0008006" key="3">
    <source>
        <dbReference type="Google" id="ProtNLM"/>
    </source>
</evidence>
<dbReference type="OrthoDB" id="529527at2"/>
<dbReference type="KEGG" id="hhg:XM38_004360"/>
<evidence type="ECO:0000313" key="2">
    <source>
        <dbReference type="Proteomes" id="UP000191901"/>
    </source>
</evidence>
<accession>A0A1Z3HGR1</accession>
<dbReference type="STRING" id="1641165.XM38_21580"/>
<reference evidence="1 2" key="1">
    <citation type="journal article" date="2016" name="Biochim. Biophys. Acta">
        <title>Characterization of red-shifted phycobilisomes isolated from the chlorophyll f-containing cyanobacterium Halomicronema hongdechloris.</title>
        <authorList>
            <person name="Li Y."/>
            <person name="Lin Y."/>
            <person name="Garvey C.J."/>
            <person name="Birch D."/>
            <person name="Corkery R.W."/>
            <person name="Loughlin P.C."/>
            <person name="Scheer H."/>
            <person name="Willows R.D."/>
            <person name="Chen M."/>
        </authorList>
    </citation>
    <scope>NUCLEOTIDE SEQUENCE [LARGE SCALE GENOMIC DNA]</scope>
    <source>
        <strain evidence="1 2">C2206</strain>
    </source>
</reference>
<evidence type="ECO:0000313" key="1">
    <source>
        <dbReference type="EMBL" id="ASC69509.1"/>
    </source>
</evidence>
<dbReference type="EMBL" id="CP021983">
    <property type="protein sequence ID" value="ASC69509.1"/>
    <property type="molecule type" value="Genomic_DNA"/>
</dbReference>
<gene>
    <name evidence="1" type="ORF">XM38_004360</name>
</gene>
<sequence length="211" mass="24056">MTTNTPTRKRNFSSFSKKEAFKQLGLTDLLPWTIEAAPIPPSSFFQEHFKRLQQHFDLESTEESKKLLIDAIASEALEGIERVKLWKSAPLEGEMTCGIADYLGAERKRYLEAPFLCIIEAKKDDFEQGMAQCLVEMQACQWENQCLGLMPEIYGIVTNGSGWMFYRLVPSGEVYETLLYSIHDLATLIGALHEVFRQCERNLDYPSKVSA</sequence>
<keyword evidence="2" id="KW-1185">Reference proteome</keyword>
<organism evidence="1 2">
    <name type="scientific">Halomicronema hongdechloris C2206</name>
    <dbReference type="NCBI Taxonomy" id="1641165"/>
    <lineage>
        <taxon>Bacteria</taxon>
        <taxon>Bacillati</taxon>
        <taxon>Cyanobacteriota</taxon>
        <taxon>Cyanophyceae</taxon>
        <taxon>Nodosilineales</taxon>
        <taxon>Nodosilineaceae</taxon>
        <taxon>Halomicronema</taxon>
    </lineage>
</organism>
<dbReference type="Proteomes" id="UP000191901">
    <property type="component" value="Chromosome"/>
</dbReference>
<dbReference type="AlphaFoldDB" id="A0A1Z3HGR1"/>
<name>A0A1Z3HGR1_9CYAN</name>
<protein>
    <recommendedName>
        <fullName evidence="3">Type I restriction enzyme R protein N-terminal domain-containing protein</fullName>
    </recommendedName>
</protein>